<keyword evidence="2" id="KW-1185">Reference proteome</keyword>
<dbReference type="AlphaFoldDB" id="A0A395H420"/>
<organism evidence="1 2">
    <name type="scientific">Aspergillus ibericus CBS 121593</name>
    <dbReference type="NCBI Taxonomy" id="1448316"/>
    <lineage>
        <taxon>Eukaryota</taxon>
        <taxon>Fungi</taxon>
        <taxon>Dikarya</taxon>
        <taxon>Ascomycota</taxon>
        <taxon>Pezizomycotina</taxon>
        <taxon>Eurotiomycetes</taxon>
        <taxon>Eurotiomycetidae</taxon>
        <taxon>Eurotiales</taxon>
        <taxon>Aspergillaceae</taxon>
        <taxon>Aspergillus</taxon>
        <taxon>Aspergillus subgen. Circumdati</taxon>
    </lineage>
</organism>
<evidence type="ECO:0000313" key="1">
    <source>
        <dbReference type="EMBL" id="RAL00974.1"/>
    </source>
</evidence>
<dbReference type="STRING" id="1448316.A0A395H420"/>
<dbReference type="Proteomes" id="UP000249402">
    <property type="component" value="Unassembled WGS sequence"/>
</dbReference>
<dbReference type="RefSeq" id="XP_025575301.1">
    <property type="nucleotide sequence ID" value="XM_025724916.1"/>
</dbReference>
<proteinExistence type="predicted"/>
<reference evidence="1 2" key="1">
    <citation type="submission" date="2018-02" db="EMBL/GenBank/DDBJ databases">
        <title>The genomes of Aspergillus section Nigri reveals drivers in fungal speciation.</title>
        <authorList>
            <consortium name="DOE Joint Genome Institute"/>
            <person name="Vesth T.C."/>
            <person name="Nybo J."/>
            <person name="Theobald S."/>
            <person name="Brandl J."/>
            <person name="Frisvad J.C."/>
            <person name="Nielsen K.F."/>
            <person name="Lyhne E.K."/>
            <person name="Kogle M.E."/>
            <person name="Kuo A."/>
            <person name="Riley R."/>
            <person name="Clum A."/>
            <person name="Nolan M."/>
            <person name="Lipzen A."/>
            <person name="Salamov A."/>
            <person name="Henrissat B."/>
            <person name="Wiebenga A."/>
            <person name="De vries R.P."/>
            <person name="Grigoriev I.V."/>
            <person name="Mortensen U.H."/>
            <person name="Andersen M.R."/>
            <person name="Baker S.E."/>
        </authorList>
    </citation>
    <scope>NUCLEOTIDE SEQUENCE [LARGE SCALE GENOMIC DNA]</scope>
    <source>
        <strain evidence="1 2">CBS 121593</strain>
    </source>
</reference>
<dbReference type="EMBL" id="KZ824438">
    <property type="protein sequence ID" value="RAL00974.1"/>
    <property type="molecule type" value="Genomic_DNA"/>
</dbReference>
<dbReference type="GeneID" id="37229781"/>
<dbReference type="VEuPathDB" id="FungiDB:BO80DRAFT_91763"/>
<protein>
    <submittedName>
        <fullName evidence="1">Uncharacterized protein</fullName>
    </submittedName>
</protein>
<accession>A0A395H420</accession>
<gene>
    <name evidence="1" type="ORF">BO80DRAFT_91763</name>
</gene>
<name>A0A395H420_9EURO</name>
<sequence>MPRSSPDLLTHFLHAQETLYGPITTLPSSASTWTPPPHSGGHQGRYLWTDAIGVLNFLTLHHIHPSPPSPTHYLTLATRLIHTVHNTLGRTRTNPPTYLPNASPAHPLSGGLRIGKPSSTGPDSDGQYHHYLTLWMFALNRTSVASGEGKWNDLAVELGKAIHPRFFVGQKRDRMVWKMDVGLEKVLVGSEGNLDPLDGFVVFRLVQAYKQSTIPQDVGDGKGVLEDEIEDYARILKRKGRQRVAADMLDLGMTLWTAHWFTGREEWADELVGRGGEVVYDLFEDDRCLDRDMRFRLAFREFGAAMGIRCVAEQEAEKDRAVDLKVYADRIVECWKPHMNDAEEDELTPITQVMYASALIPGAFQRGFFGPEPVVPERTLYD</sequence>
<dbReference type="OrthoDB" id="302966at2759"/>
<evidence type="ECO:0000313" key="2">
    <source>
        <dbReference type="Proteomes" id="UP000249402"/>
    </source>
</evidence>